<dbReference type="Proteomes" id="UP000266841">
    <property type="component" value="Unassembled WGS sequence"/>
</dbReference>
<evidence type="ECO:0000313" key="3">
    <source>
        <dbReference type="Proteomes" id="UP000266841"/>
    </source>
</evidence>
<feature type="transmembrane region" description="Helical" evidence="1">
    <location>
        <begin position="6"/>
        <end position="23"/>
    </location>
</feature>
<proteinExistence type="predicted"/>
<reference evidence="2 3" key="1">
    <citation type="journal article" date="2012" name="Genome Biol.">
        <title>Genome and low-iron response of an oceanic diatom adapted to chronic iron limitation.</title>
        <authorList>
            <person name="Lommer M."/>
            <person name="Specht M."/>
            <person name="Roy A.S."/>
            <person name="Kraemer L."/>
            <person name="Andreson R."/>
            <person name="Gutowska M.A."/>
            <person name="Wolf J."/>
            <person name="Bergner S.V."/>
            <person name="Schilhabel M.B."/>
            <person name="Klostermeier U.C."/>
            <person name="Beiko R.G."/>
            <person name="Rosenstiel P."/>
            <person name="Hippler M."/>
            <person name="Laroche J."/>
        </authorList>
    </citation>
    <scope>NUCLEOTIDE SEQUENCE [LARGE SCALE GENOMIC DNA]</scope>
    <source>
        <strain evidence="2 3">CCMP1005</strain>
    </source>
</reference>
<accession>K0RTR8</accession>
<evidence type="ECO:0000313" key="2">
    <source>
        <dbReference type="EMBL" id="EJK55759.1"/>
    </source>
</evidence>
<protein>
    <submittedName>
        <fullName evidence="2">Uncharacterized protein</fullName>
    </submittedName>
</protein>
<comment type="caution">
    <text evidence="2">The sequence shown here is derived from an EMBL/GenBank/DDBJ whole genome shotgun (WGS) entry which is preliminary data.</text>
</comment>
<keyword evidence="3" id="KW-1185">Reference proteome</keyword>
<name>K0RTR8_THAOC</name>
<dbReference type="AlphaFoldDB" id="K0RTR8"/>
<evidence type="ECO:0000256" key="1">
    <source>
        <dbReference type="SAM" id="Phobius"/>
    </source>
</evidence>
<organism evidence="2 3">
    <name type="scientific">Thalassiosira oceanica</name>
    <name type="common">Marine diatom</name>
    <dbReference type="NCBI Taxonomy" id="159749"/>
    <lineage>
        <taxon>Eukaryota</taxon>
        <taxon>Sar</taxon>
        <taxon>Stramenopiles</taxon>
        <taxon>Ochrophyta</taxon>
        <taxon>Bacillariophyta</taxon>
        <taxon>Coscinodiscophyceae</taxon>
        <taxon>Thalassiosirophycidae</taxon>
        <taxon>Thalassiosirales</taxon>
        <taxon>Thalassiosiraceae</taxon>
        <taxon>Thalassiosira</taxon>
    </lineage>
</organism>
<gene>
    <name evidence="2" type="ORF">THAOC_24472</name>
</gene>
<feature type="non-terminal residue" evidence="2">
    <location>
        <position position="1"/>
    </location>
</feature>
<keyword evidence="1" id="KW-1133">Transmembrane helix</keyword>
<dbReference type="EMBL" id="AGNL01033277">
    <property type="protein sequence ID" value="EJK55759.1"/>
    <property type="molecule type" value="Genomic_DNA"/>
</dbReference>
<keyword evidence="1" id="KW-0472">Membrane</keyword>
<sequence>VVIIRFLVVVVVVVVVVIGDRVVSSLNQLDRIFVSSFDQAGCVFTTSSGEKVSRARDTGTNTEPKHENKAREIGRVEETEMMGNSVEDLRTIDLDLTCSPDHDGATPDERN</sequence>
<keyword evidence="1" id="KW-0812">Transmembrane</keyword>